<proteinExistence type="predicted"/>
<gene>
    <name evidence="1" type="ORF">LEP1GSC058_2825</name>
</gene>
<evidence type="ECO:0000313" key="1">
    <source>
        <dbReference type="EMBL" id="EPG74276.1"/>
    </source>
</evidence>
<keyword evidence="2" id="KW-1185">Reference proteome</keyword>
<dbReference type="EMBL" id="AKWZ02000010">
    <property type="protein sequence ID" value="EPG74276.1"/>
    <property type="molecule type" value="Genomic_DNA"/>
</dbReference>
<dbReference type="STRING" id="1193011.LEP1GSC058_2825"/>
<reference evidence="1" key="1">
    <citation type="submission" date="2013-04" db="EMBL/GenBank/DDBJ databases">
        <authorList>
            <person name="Harkins D.M."/>
            <person name="Durkin A.S."/>
            <person name="Selengut J.D."/>
            <person name="Sanka R."/>
            <person name="DePew J."/>
            <person name="Purushe J."/>
            <person name="Ahmed A."/>
            <person name="van der Linden H."/>
            <person name="Goris M.G.A."/>
            <person name="Hartskeerl R.A."/>
            <person name="Vinetz J.M."/>
            <person name="Sutton G.G."/>
            <person name="Nelson W.C."/>
            <person name="Fouts D.E."/>
        </authorList>
    </citation>
    <scope>NUCLEOTIDE SEQUENCE [LARGE SCALE GENOMIC DNA]</scope>
    <source>
        <strain evidence="1">BUT 6</strain>
    </source>
</reference>
<name>S3UV48_9LEPT</name>
<evidence type="ECO:0000313" key="2">
    <source>
        <dbReference type="Proteomes" id="UP000014540"/>
    </source>
</evidence>
<protein>
    <submittedName>
        <fullName evidence="1">Uncharacterized protein</fullName>
    </submittedName>
</protein>
<comment type="caution">
    <text evidence="1">The sequence shown here is derived from an EMBL/GenBank/DDBJ whole genome shotgun (WGS) entry which is preliminary data.</text>
</comment>
<dbReference type="AlphaFoldDB" id="S3UV48"/>
<organism evidence="1 2">
    <name type="scientific">Leptospira fainei serovar Hurstbridge str. BUT 6</name>
    <dbReference type="NCBI Taxonomy" id="1193011"/>
    <lineage>
        <taxon>Bacteria</taxon>
        <taxon>Pseudomonadati</taxon>
        <taxon>Spirochaetota</taxon>
        <taxon>Spirochaetia</taxon>
        <taxon>Leptospirales</taxon>
        <taxon>Leptospiraceae</taxon>
        <taxon>Leptospira</taxon>
    </lineage>
</organism>
<sequence length="38" mass="4340">MTTPKIKLEFITIIKLLSKSNGGKSAYLFGFNQTHWLL</sequence>
<accession>S3UV48</accession>
<dbReference type="Proteomes" id="UP000014540">
    <property type="component" value="Unassembled WGS sequence"/>
</dbReference>